<feature type="domain" description="F-box" evidence="1">
    <location>
        <begin position="17"/>
        <end position="54"/>
    </location>
</feature>
<accession>M8BQT6</accession>
<dbReference type="PANTHER" id="PTHR31900">
    <property type="entry name" value="F-BOX/RNI SUPERFAMILY PROTEIN-RELATED"/>
    <property type="match status" value="1"/>
</dbReference>
<reference evidence="3" key="1">
    <citation type="submission" date="2015-06" db="UniProtKB">
        <authorList>
            <consortium name="EnsemblPlants"/>
        </authorList>
    </citation>
    <scope>IDENTIFICATION</scope>
</reference>
<dbReference type="Gene3D" id="3.80.10.10">
    <property type="entry name" value="Ribonuclease Inhibitor"/>
    <property type="match status" value="1"/>
</dbReference>
<evidence type="ECO:0000259" key="2">
    <source>
        <dbReference type="Pfam" id="PF24758"/>
    </source>
</evidence>
<dbReference type="EnsemblPlants" id="EMT05312">
    <property type="protein sequence ID" value="EMT05312"/>
    <property type="gene ID" value="F775_03847"/>
</dbReference>
<organism evidence="3">
    <name type="scientific">Aegilops tauschii</name>
    <name type="common">Tausch's goatgrass</name>
    <name type="synonym">Aegilops squarrosa</name>
    <dbReference type="NCBI Taxonomy" id="37682"/>
    <lineage>
        <taxon>Eukaryota</taxon>
        <taxon>Viridiplantae</taxon>
        <taxon>Streptophyta</taxon>
        <taxon>Embryophyta</taxon>
        <taxon>Tracheophyta</taxon>
        <taxon>Spermatophyta</taxon>
        <taxon>Magnoliopsida</taxon>
        <taxon>Liliopsida</taxon>
        <taxon>Poales</taxon>
        <taxon>Poaceae</taxon>
        <taxon>BOP clade</taxon>
        <taxon>Pooideae</taxon>
        <taxon>Triticodae</taxon>
        <taxon>Triticeae</taxon>
        <taxon>Triticinae</taxon>
        <taxon>Aegilops</taxon>
    </lineage>
</organism>
<dbReference type="InterPro" id="IPR036047">
    <property type="entry name" value="F-box-like_dom_sf"/>
</dbReference>
<evidence type="ECO:0000313" key="3">
    <source>
        <dbReference type="EnsemblPlants" id="EMT05312"/>
    </source>
</evidence>
<dbReference type="Gene3D" id="1.20.1280.50">
    <property type="match status" value="1"/>
</dbReference>
<feature type="domain" description="F-box/LRR-repeat protein 15/At3g58940/PEG3-like LRR" evidence="2">
    <location>
        <begin position="185"/>
        <end position="297"/>
    </location>
</feature>
<protein>
    <submittedName>
        <fullName evidence="3">Uncharacterized protein</fullName>
    </submittedName>
</protein>
<dbReference type="AlphaFoldDB" id="M8BQT6"/>
<dbReference type="PANTHER" id="PTHR31900:SF30">
    <property type="entry name" value="SUPERFAMILY PROTEIN, PUTATIVE-RELATED"/>
    <property type="match status" value="1"/>
</dbReference>
<dbReference type="SUPFAM" id="SSF81383">
    <property type="entry name" value="F-box domain"/>
    <property type="match status" value="1"/>
</dbReference>
<sequence>MASPSLSPSARAPRDRLSDLPDFLLGNILSYLPTKEAGCAAGLSRPWRNIFCNVHAISFEEREGERAKDWDTFYYEAEERKSCSGVILDDVCSALLCRRRPARAHAPLRSFRFAFDDCHHWNAVHVDQWLTYVLRTNRHHELHLDLCFCLGPICRRRKRDRYGGEEEEEVGSGTDNSDAEEERRKWRPWSYVLPRGLFSCTAIRTLRISNCRMNLPKTVELPFLETLSITAPRRDAGRSVQRLISSCLRLVDLTLQSIDRLTTVSVLDKRLRRLAIRCCHSLRTVHIDASELRSLDYSGRGARRVAALPARRSRDPILHRQLLPSTVL</sequence>
<evidence type="ECO:0000259" key="1">
    <source>
        <dbReference type="Pfam" id="PF00646"/>
    </source>
</evidence>
<dbReference type="InterPro" id="IPR032675">
    <property type="entry name" value="LRR_dom_sf"/>
</dbReference>
<dbReference type="InterPro" id="IPR050232">
    <property type="entry name" value="FBL13/AtMIF1-like"/>
</dbReference>
<name>M8BQT6_AEGTA</name>
<dbReference type="Pfam" id="PF00646">
    <property type="entry name" value="F-box"/>
    <property type="match status" value="1"/>
</dbReference>
<proteinExistence type="predicted"/>
<dbReference type="Pfam" id="PF24758">
    <property type="entry name" value="LRR_At5g56370"/>
    <property type="match status" value="1"/>
</dbReference>
<dbReference type="InterPro" id="IPR055411">
    <property type="entry name" value="LRR_FXL15/At3g58940/PEG3-like"/>
</dbReference>
<dbReference type="InterPro" id="IPR001810">
    <property type="entry name" value="F-box_dom"/>
</dbReference>
<dbReference type="SUPFAM" id="SSF52047">
    <property type="entry name" value="RNI-like"/>
    <property type="match status" value="1"/>
</dbReference>